<dbReference type="EMBL" id="JH013922">
    <property type="protein sequence ID" value="EGV91357.1"/>
    <property type="molecule type" value="Genomic_DNA"/>
</dbReference>
<feature type="region of interest" description="Disordered" evidence="1">
    <location>
        <begin position="1"/>
        <end position="48"/>
    </location>
</feature>
<dbReference type="Proteomes" id="UP000001075">
    <property type="component" value="Unassembled WGS sequence"/>
</dbReference>
<protein>
    <submittedName>
        <fullName evidence="2">Uncharacterized protein</fullName>
    </submittedName>
</protein>
<organism evidence="2 3">
    <name type="scientific">Cricetulus griseus</name>
    <name type="common">Chinese hamster</name>
    <name type="synonym">Cricetulus barabensis griseus</name>
    <dbReference type="NCBI Taxonomy" id="10029"/>
    <lineage>
        <taxon>Eukaryota</taxon>
        <taxon>Metazoa</taxon>
        <taxon>Chordata</taxon>
        <taxon>Craniata</taxon>
        <taxon>Vertebrata</taxon>
        <taxon>Euteleostomi</taxon>
        <taxon>Mammalia</taxon>
        <taxon>Eutheria</taxon>
        <taxon>Euarchontoglires</taxon>
        <taxon>Glires</taxon>
        <taxon>Rodentia</taxon>
        <taxon>Myomorpha</taxon>
        <taxon>Muroidea</taxon>
        <taxon>Cricetidae</taxon>
        <taxon>Cricetinae</taxon>
        <taxon>Cricetulus</taxon>
    </lineage>
</organism>
<reference evidence="3" key="1">
    <citation type="journal article" date="2011" name="Nat. Biotechnol.">
        <title>The genomic sequence of the Chinese hamster ovary (CHO)-K1 cell line.</title>
        <authorList>
            <person name="Xu X."/>
            <person name="Nagarajan H."/>
            <person name="Lewis N.E."/>
            <person name="Pan S."/>
            <person name="Cai Z."/>
            <person name="Liu X."/>
            <person name="Chen W."/>
            <person name="Xie M."/>
            <person name="Wang W."/>
            <person name="Hammond S."/>
            <person name="Andersen M.R."/>
            <person name="Neff N."/>
            <person name="Passarelli B."/>
            <person name="Koh W."/>
            <person name="Fan H.C."/>
            <person name="Wang J."/>
            <person name="Gui Y."/>
            <person name="Lee K.H."/>
            <person name="Betenbaugh M.J."/>
            <person name="Quake S.R."/>
            <person name="Famili I."/>
            <person name="Palsson B.O."/>
            <person name="Wang J."/>
        </authorList>
    </citation>
    <scope>NUCLEOTIDE SEQUENCE [LARGE SCALE GENOMIC DNA]</scope>
    <source>
        <strain evidence="3">CHO K1 cell line</strain>
    </source>
</reference>
<gene>
    <name evidence="2" type="ORF">I79_025982</name>
</gene>
<sequence length="97" mass="10533">MTHSSSSKDPHSAALQDRPELRRSKPVLDPRPNPTRSPNAPVTTPKRAWSAPQVWLVQSLTTLPDLGIPIAAWNQCWSALCSVFAVDYTTGGIISAL</sequence>
<evidence type="ECO:0000256" key="1">
    <source>
        <dbReference type="SAM" id="MobiDB-lite"/>
    </source>
</evidence>
<proteinExistence type="predicted"/>
<name>G3IPR3_CRIGR</name>
<evidence type="ECO:0000313" key="3">
    <source>
        <dbReference type="Proteomes" id="UP000001075"/>
    </source>
</evidence>
<evidence type="ECO:0000313" key="2">
    <source>
        <dbReference type="EMBL" id="EGV91357.1"/>
    </source>
</evidence>
<dbReference type="AlphaFoldDB" id="G3IPR3"/>
<dbReference type="InParanoid" id="G3IPR3"/>
<feature type="compositionally biased region" description="Basic and acidic residues" evidence="1">
    <location>
        <begin position="1"/>
        <end position="28"/>
    </location>
</feature>
<accession>G3IPR3</accession>